<evidence type="ECO:0000259" key="2">
    <source>
        <dbReference type="Pfam" id="PF02272"/>
    </source>
</evidence>
<dbReference type="GO" id="GO:0003676">
    <property type="term" value="F:nucleic acid binding"/>
    <property type="evidence" value="ECO:0007669"/>
    <property type="project" value="InterPro"/>
</dbReference>
<dbReference type="EMBL" id="FNHQ01000001">
    <property type="protein sequence ID" value="SDM05585.1"/>
    <property type="molecule type" value="Genomic_DNA"/>
</dbReference>
<evidence type="ECO:0000313" key="3">
    <source>
        <dbReference type="EMBL" id="SDM05585.1"/>
    </source>
</evidence>
<dbReference type="Proteomes" id="UP000199309">
    <property type="component" value="Unassembled WGS sequence"/>
</dbReference>
<feature type="domain" description="DHHA1" evidence="2">
    <location>
        <begin position="233"/>
        <end position="312"/>
    </location>
</feature>
<dbReference type="Pfam" id="PF01368">
    <property type="entry name" value="DHH"/>
    <property type="match status" value="1"/>
</dbReference>
<dbReference type="Gene3D" id="3.10.310.30">
    <property type="match status" value="1"/>
</dbReference>
<proteinExistence type="predicted"/>
<accession>A0A1G9Q5G3</accession>
<dbReference type="Pfam" id="PF02272">
    <property type="entry name" value="DHHA1"/>
    <property type="match status" value="1"/>
</dbReference>
<dbReference type="InterPro" id="IPR001667">
    <property type="entry name" value="DDH_dom"/>
</dbReference>
<name>A0A1G9Q5G3_9FIRM</name>
<evidence type="ECO:0000259" key="1">
    <source>
        <dbReference type="Pfam" id="PF01368"/>
    </source>
</evidence>
<dbReference type="SUPFAM" id="SSF64182">
    <property type="entry name" value="DHH phosphoesterases"/>
    <property type="match status" value="1"/>
</dbReference>
<dbReference type="STRING" id="349095.SAMN05660299_00098"/>
<dbReference type="PANTHER" id="PTHR47618">
    <property type="entry name" value="BIFUNCTIONAL OLIGORIBONUCLEASE AND PAP PHOSPHATASE NRNA"/>
    <property type="match status" value="1"/>
</dbReference>
<dbReference type="InterPro" id="IPR051319">
    <property type="entry name" value="Oligoribo/pAp-PDE_c-di-AMP_PDE"/>
</dbReference>
<dbReference type="OrthoDB" id="9803668at2"/>
<feature type="domain" description="DDH" evidence="1">
    <location>
        <begin position="17"/>
        <end position="157"/>
    </location>
</feature>
<dbReference type="InterPro" id="IPR038763">
    <property type="entry name" value="DHH_sf"/>
</dbReference>
<dbReference type="RefSeq" id="WP_091647228.1">
    <property type="nucleotide sequence ID" value="NZ_FNHQ01000001.1"/>
</dbReference>
<reference evidence="3 4" key="1">
    <citation type="submission" date="2016-10" db="EMBL/GenBank/DDBJ databases">
        <authorList>
            <person name="de Groot N.N."/>
        </authorList>
    </citation>
    <scope>NUCLEOTIDE SEQUENCE [LARGE SCALE GENOMIC DNA]</scope>
    <source>
        <strain evidence="3 4">DSM 16981</strain>
    </source>
</reference>
<dbReference type="PANTHER" id="PTHR47618:SF1">
    <property type="entry name" value="BIFUNCTIONAL OLIGORIBONUCLEASE AND PAP PHOSPHATASE NRNA"/>
    <property type="match status" value="1"/>
</dbReference>
<keyword evidence="4" id="KW-1185">Reference proteome</keyword>
<dbReference type="InterPro" id="IPR003156">
    <property type="entry name" value="DHHA1_dom"/>
</dbReference>
<gene>
    <name evidence="3" type="ORF">SAMN05660299_00098</name>
</gene>
<dbReference type="Gene3D" id="3.90.1640.10">
    <property type="entry name" value="inorganic pyrophosphatase (n-terminal core)"/>
    <property type="match status" value="1"/>
</dbReference>
<evidence type="ECO:0000313" key="4">
    <source>
        <dbReference type="Proteomes" id="UP000199309"/>
    </source>
</evidence>
<dbReference type="AlphaFoldDB" id="A0A1G9Q5G3"/>
<sequence length="314" mass="34681">MEISSEEIKSLLEHYDNIMLTAHVNPDGDAIGSLVALREWLALLGKKVIIAIDDTIEDKFLFLQGVDQIVRPETVVTDDSWLTVILDATAAERTGSAVQCIKGKVLNIDHHISNEHFADYEYIRADFAATGEILTDLFQRWDILITSSMANALYLAIATDCGFFKFSNTTGHTLRMAADLLDAGAKPNHISEQLEERSLVKLRAISEVLKHIELFANNRISGITFDTELLKFTGEHTGGYIDYARSVKGSEVAFTIKYIKDKESRVSLRSKSVDVNSIAAVFGGGGHIRAAGCTINMNLLDAKKHLVKEILKAL</sequence>
<organism evidence="3 4">
    <name type="scientific">Megasphaera paucivorans</name>
    <dbReference type="NCBI Taxonomy" id="349095"/>
    <lineage>
        <taxon>Bacteria</taxon>
        <taxon>Bacillati</taxon>
        <taxon>Bacillota</taxon>
        <taxon>Negativicutes</taxon>
        <taxon>Veillonellales</taxon>
        <taxon>Veillonellaceae</taxon>
        <taxon>Megasphaera</taxon>
    </lineage>
</organism>
<protein>
    <submittedName>
        <fullName evidence="3">Phosphoesterase RecJ domain-containing protein</fullName>
    </submittedName>
</protein>